<protein>
    <submittedName>
        <fullName evidence="9">Family 43 glycosylhydrolase</fullName>
    </submittedName>
</protein>
<accession>A0A5C6W0G6</accession>
<feature type="active site" description="Proton acceptor" evidence="5">
    <location>
        <position position="31"/>
    </location>
</feature>
<dbReference type="InterPro" id="IPR006710">
    <property type="entry name" value="Glyco_hydro_43"/>
</dbReference>
<keyword evidence="10" id="KW-1185">Reference proteome</keyword>
<dbReference type="CDD" id="cd08998">
    <property type="entry name" value="GH43_Arb43a-like"/>
    <property type="match status" value="1"/>
</dbReference>
<dbReference type="Proteomes" id="UP000321363">
    <property type="component" value="Unassembled WGS sequence"/>
</dbReference>
<dbReference type="InterPro" id="IPR032291">
    <property type="entry name" value="Abn2_C"/>
</dbReference>
<evidence type="ECO:0000256" key="3">
    <source>
        <dbReference type="ARBA" id="ARBA00022801"/>
    </source>
</evidence>
<organism evidence="9 10">
    <name type="scientific">Metabacillus litoralis</name>
    <dbReference type="NCBI Taxonomy" id="152268"/>
    <lineage>
        <taxon>Bacteria</taxon>
        <taxon>Bacillati</taxon>
        <taxon>Bacillota</taxon>
        <taxon>Bacilli</taxon>
        <taxon>Bacillales</taxon>
        <taxon>Bacillaceae</taxon>
        <taxon>Metabacillus</taxon>
    </lineage>
</organism>
<dbReference type="InterPro" id="IPR050727">
    <property type="entry name" value="GH43_arabinanases"/>
</dbReference>
<reference evidence="9 10" key="1">
    <citation type="journal article" date="2005" name="Int. J. Syst. Evol. Microbiol.">
        <title>Bacillus litoralis sp. nov., isolated from a tidal flat of the Yellow Sea in Korea.</title>
        <authorList>
            <person name="Yoon J.H."/>
            <person name="Oh T.K."/>
        </authorList>
    </citation>
    <scope>NUCLEOTIDE SEQUENCE [LARGE SCALE GENOMIC DNA]</scope>
    <source>
        <strain evidence="9 10">SW-211</strain>
    </source>
</reference>
<evidence type="ECO:0000313" key="9">
    <source>
        <dbReference type="EMBL" id="TXC90808.1"/>
    </source>
</evidence>
<evidence type="ECO:0000256" key="6">
    <source>
        <dbReference type="PIRSR" id="PIRSR606710-2"/>
    </source>
</evidence>
<dbReference type="OrthoDB" id="9801455at2"/>
<evidence type="ECO:0000313" key="10">
    <source>
        <dbReference type="Proteomes" id="UP000321363"/>
    </source>
</evidence>
<dbReference type="PANTHER" id="PTHR43301">
    <property type="entry name" value="ARABINAN ENDO-1,5-ALPHA-L-ARABINOSIDASE"/>
    <property type="match status" value="1"/>
</dbReference>
<feature type="site" description="Important for catalytic activity, responsible for pKa modulation of the active site Glu and correct orientation of both the proton donor and substrate" evidence="6">
    <location>
        <position position="152"/>
    </location>
</feature>
<name>A0A5C6W0G6_9BACI</name>
<dbReference type="AlphaFoldDB" id="A0A5C6W0G6"/>
<dbReference type="PANTHER" id="PTHR43301:SF3">
    <property type="entry name" value="ARABINAN ENDO-1,5-ALPHA-L-ARABINOSIDASE A-RELATED"/>
    <property type="match status" value="1"/>
</dbReference>
<dbReference type="GO" id="GO:0005975">
    <property type="term" value="P:carbohydrate metabolic process"/>
    <property type="evidence" value="ECO:0007669"/>
    <property type="project" value="InterPro"/>
</dbReference>
<evidence type="ECO:0000256" key="1">
    <source>
        <dbReference type="ARBA" id="ARBA00004834"/>
    </source>
</evidence>
<dbReference type="InterPro" id="IPR023296">
    <property type="entry name" value="Glyco_hydro_beta-prop_sf"/>
</dbReference>
<evidence type="ECO:0000256" key="5">
    <source>
        <dbReference type="PIRSR" id="PIRSR606710-1"/>
    </source>
</evidence>
<gene>
    <name evidence="9" type="ORF">FS935_11555</name>
</gene>
<evidence type="ECO:0000259" key="8">
    <source>
        <dbReference type="Pfam" id="PF16369"/>
    </source>
</evidence>
<dbReference type="Gene3D" id="2.115.10.20">
    <property type="entry name" value="Glycosyl hydrolase domain, family 43"/>
    <property type="match status" value="1"/>
</dbReference>
<keyword evidence="4 7" id="KW-0326">Glycosidase</keyword>
<dbReference type="Pfam" id="PF04616">
    <property type="entry name" value="Glyco_hydro_43"/>
    <property type="match status" value="1"/>
</dbReference>
<proteinExistence type="inferred from homology"/>
<feature type="active site" description="Proton donor" evidence="5">
    <location>
        <position position="207"/>
    </location>
</feature>
<comment type="pathway">
    <text evidence="1">Glycan metabolism; L-arabinan degradation.</text>
</comment>
<dbReference type="Pfam" id="PF16369">
    <property type="entry name" value="GH43_C"/>
    <property type="match status" value="1"/>
</dbReference>
<feature type="domain" description="Extracellular endo-alpha-(1-&gt;5)-L-arabinanase C-terminal" evidence="8">
    <location>
        <begin position="330"/>
        <end position="432"/>
    </location>
</feature>
<dbReference type="SUPFAM" id="SSF75005">
    <property type="entry name" value="Arabinanase/levansucrase/invertase"/>
    <property type="match status" value="1"/>
</dbReference>
<keyword evidence="3 7" id="KW-0378">Hydrolase</keyword>
<evidence type="ECO:0000256" key="4">
    <source>
        <dbReference type="ARBA" id="ARBA00023295"/>
    </source>
</evidence>
<evidence type="ECO:0000256" key="2">
    <source>
        <dbReference type="ARBA" id="ARBA00009865"/>
    </source>
</evidence>
<dbReference type="Gene3D" id="2.40.128.10">
    <property type="match status" value="1"/>
</dbReference>
<dbReference type="EMBL" id="VOQF01000006">
    <property type="protein sequence ID" value="TXC90808.1"/>
    <property type="molecule type" value="Genomic_DNA"/>
</dbReference>
<comment type="similarity">
    <text evidence="2 7">Belongs to the glycosyl hydrolase 43 family.</text>
</comment>
<dbReference type="GO" id="GO:0004553">
    <property type="term" value="F:hydrolase activity, hydrolyzing O-glycosyl compounds"/>
    <property type="evidence" value="ECO:0007669"/>
    <property type="project" value="InterPro"/>
</dbReference>
<sequence>MMFPKAPVKYDLYDEAIANDESSWTIHNVHDPALYKDGDTYYVFSTDAKVGGEPTGGIQVRKSKDLIHWEWVGHAFEQIPTEAHEWTGAKGLWAPDVTKYGETYYLYYAASQFGKNQSFIGVATSNNIEGPWVDQGEVIKTKHGESIPNAIDPNITFDEEGNPWMVYGSFFGGIFVAKIDPSTGKLIEQNDGILISKRHHSVEAAVEGPYIVYHPEFKKYYLFVSYDSLFRDYNIRVACADRIEGPYLDYNGNDMTNIEISPNDTGLKILGGYKFGEAEGWIGPGHNSVLKDGDDYFVCHHARGERTKKHHALHIRKIVWTNDGWPLVSPERYAGEKEQKINPSQLVGLWEVIEMDRNDNHQLASKPILLLSEGKVEDIHNGHWVCKDRNQFELSLEEKIFTLYVLPAWDWSRWNPTLVFTGKDKEGNVLIGKKMKE</sequence>
<comment type="caution">
    <text evidence="9">The sequence shown here is derived from an EMBL/GenBank/DDBJ whole genome shotgun (WGS) entry which is preliminary data.</text>
</comment>
<evidence type="ECO:0000256" key="7">
    <source>
        <dbReference type="RuleBase" id="RU361187"/>
    </source>
</evidence>